<comment type="cofactor">
    <cofactor evidence="1 11">
        <name>biotin</name>
        <dbReference type="ChEBI" id="CHEBI:57586"/>
    </cofactor>
</comment>
<evidence type="ECO:0000313" key="20">
    <source>
        <dbReference type="EMBL" id="QDU62637.1"/>
    </source>
</evidence>
<dbReference type="UniPathway" id="UPA00138"/>
<evidence type="ECO:0000256" key="5">
    <source>
        <dbReference type="ARBA" id="ARBA00022598"/>
    </source>
</evidence>
<dbReference type="InterPro" id="IPR011053">
    <property type="entry name" value="Single_hybrid_motif"/>
</dbReference>
<evidence type="ECO:0000256" key="9">
    <source>
        <dbReference type="ARBA" id="ARBA00023267"/>
    </source>
</evidence>
<dbReference type="NCBIfam" id="TIGR01235">
    <property type="entry name" value="pyruv_carbox"/>
    <property type="match status" value="1"/>
</dbReference>
<feature type="binding site" description="via carbamate group" evidence="14">
    <location>
        <position position="713"/>
    </location>
    <ligand>
        <name>Mn(2+)</name>
        <dbReference type="ChEBI" id="CHEBI:29035"/>
    </ligand>
</feature>
<dbReference type="InterPro" id="IPR003379">
    <property type="entry name" value="Carboxylase_cons_dom"/>
</dbReference>
<keyword evidence="21" id="KW-1185">Reference proteome</keyword>
<reference evidence="20 21" key="1">
    <citation type="submission" date="2019-02" db="EMBL/GenBank/DDBJ databases">
        <title>Deep-cultivation of Planctomycetes and their phenomic and genomic characterization uncovers novel biology.</title>
        <authorList>
            <person name="Wiegand S."/>
            <person name="Jogler M."/>
            <person name="Boedeker C."/>
            <person name="Pinto D."/>
            <person name="Vollmers J."/>
            <person name="Rivas-Marin E."/>
            <person name="Kohn T."/>
            <person name="Peeters S.H."/>
            <person name="Heuer A."/>
            <person name="Rast P."/>
            <person name="Oberbeckmann S."/>
            <person name="Bunk B."/>
            <person name="Jeske O."/>
            <person name="Meyerdierks A."/>
            <person name="Storesund J.E."/>
            <person name="Kallscheuer N."/>
            <person name="Luecker S."/>
            <person name="Lage O.M."/>
            <person name="Pohl T."/>
            <person name="Merkel B.J."/>
            <person name="Hornburger P."/>
            <person name="Mueller R.-W."/>
            <person name="Bruemmer F."/>
            <person name="Labrenz M."/>
            <person name="Spormann A.M."/>
            <person name="Op den Camp H."/>
            <person name="Overmann J."/>
            <person name="Amann R."/>
            <person name="Jetten M.S.M."/>
            <person name="Mascher T."/>
            <person name="Medema M.H."/>
            <person name="Devos D.P."/>
            <person name="Kaster A.-K."/>
            <person name="Ovreas L."/>
            <person name="Rohde M."/>
            <person name="Galperin M.Y."/>
            <person name="Jogler C."/>
        </authorList>
    </citation>
    <scope>NUCLEOTIDE SEQUENCE [LARGE SCALE GENOMIC DNA]</scope>
    <source>
        <strain evidence="20 21">Pan216</strain>
    </source>
</reference>
<dbReference type="Pfam" id="PF00289">
    <property type="entry name" value="Biotin_carb_N"/>
    <property type="match status" value="1"/>
</dbReference>
<feature type="binding site" evidence="13">
    <location>
        <position position="616"/>
    </location>
    <ligand>
        <name>substrate</name>
    </ligand>
</feature>
<feature type="modified residue" description="N6-biotinyllysine" evidence="15">
    <location>
        <position position="1113"/>
    </location>
</feature>
<dbReference type="SUPFAM" id="SSF51569">
    <property type="entry name" value="Aldolase"/>
    <property type="match status" value="1"/>
</dbReference>
<dbReference type="Pfam" id="PF02785">
    <property type="entry name" value="Biotin_carb_C"/>
    <property type="match status" value="1"/>
</dbReference>
<keyword evidence="10" id="KW-0511">Multifunctional enzyme</keyword>
<dbReference type="Pfam" id="PF02786">
    <property type="entry name" value="CPSase_L_D2"/>
    <property type="match status" value="1"/>
</dbReference>
<comment type="function">
    <text evidence="11">Catalyzes a 2-step reaction, involving the ATP-dependent carboxylation of the covalently attached biotin in the first step and the transfer of the carboxyl group to pyruvate in the second.</text>
</comment>
<evidence type="ECO:0000256" key="11">
    <source>
        <dbReference type="PIRNR" id="PIRNR001594"/>
    </source>
</evidence>
<dbReference type="InterPro" id="IPR005481">
    <property type="entry name" value="BC-like_N"/>
</dbReference>
<dbReference type="KEGG" id="knv:Pan216_35040"/>
<keyword evidence="6 14" id="KW-0479">Metal-binding</keyword>
<dbReference type="PROSITE" id="PS00866">
    <property type="entry name" value="CPSASE_1"/>
    <property type="match status" value="1"/>
</dbReference>
<keyword evidence="4" id="KW-0312">Gluconeogenesis</keyword>
<evidence type="ECO:0000256" key="15">
    <source>
        <dbReference type="PIRSR" id="PIRSR001594-4"/>
    </source>
</evidence>
<dbReference type="Pfam" id="PF00364">
    <property type="entry name" value="Biotin_lipoyl"/>
    <property type="match status" value="1"/>
</dbReference>
<gene>
    <name evidence="20" type="primary">cfiB</name>
    <name evidence="20" type="ORF">Pan216_35040</name>
</gene>
<proteinExistence type="predicted"/>
<evidence type="ECO:0000259" key="17">
    <source>
        <dbReference type="PROSITE" id="PS50975"/>
    </source>
</evidence>
<organism evidence="20 21">
    <name type="scientific">Kolteria novifilia</name>
    <dbReference type="NCBI Taxonomy" id="2527975"/>
    <lineage>
        <taxon>Bacteria</taxon>
        <taxon>Pseudomonadati</taxon>
        <taxon>Planctomycetota</taxon>
        <taxon>Planctomycetia</taxon>
        <taxon>Kolteriales</taxon>
        <taxon>Kolteriaceae</taxon>
        <taxon>Kolteria</taxon>
    </lineage>
</organism>
<keyword evidence="5 11" id="KW-0436">Ligase</keyword>
<dbReference type="GO" id="GO:0006094">
    <property type="term" value="P:gluconeogenesis"/>
    <property type="evidence" value="ECO:0007669"/>
    <property type="project" value="UniProtKB-UniPathway"/>
</dbReference>
<feature type="domain" description="Pyruvate carboxyltransferase" evidence="19">
    <location>
        <begin position="535"/>
        <end position="803"/>
    </location>
</feature>
<feature type="binding site" evidence="14">
    <location>
        <position position="742"/>
    </location>
    <ligand>
        <name>Mn(2+)</name>
        <dbReference type="ChEBI" id="CHEBI:29035"/>
    </ligand>
</feature>
<dbReference type="CDD" id="cd07937">
    <property type="entry name" value="DRE_TIM_PC_TC_5S"/>
    <property type="match status" value="1"/>
</dbReference>
<dbReference type="RefSeq" id="WP_145259528.1">
    <property type="nucleotide sequence ID" value="NZ_CP036279.1"/>
</dbReference>
<dbReference type="InterPro" id="IPR011761">
    <property type="entry name" value="ATP-grasp"/>
</dbReference>
<dbReference type="SUPFAM" id="SSF51230">
    <property type="entry name" value="Single hybrid motif"/>
    <property type="match status" value="1"/>
</dbReference>
<dbReference type="InterPro" id="IPR005482">
    <property type="entry name" value="Biotin_COase_C"/>
</dbReference>
<accession>A0A518B6N3</accession>
<evidence type="ECO:0000256" key="4">
    <source>
        <dbReference type="ARBA" id="ARBA00022432"/>
    </source>
</evidence>
<dbReference type="FunFam" id="3.40.50.20:FF:000010">
    <property type="entry name" value="Propionyl-CoA carboxylase subunit alpha"/>
    <property type="match status" value="1"/>
</dbReference>
<dbReference type="SMART" id="SM00878">
    <property type="entry name" value="Biotin_carb_C"/>
    <property type="match status" value="1"/>
</dbReference>
<feature type="active site" evidence="12">
    <location>
        <position position="296"/>
    </location>
</feature>
<dbReference type="InterPro" id="IPR000891">
    <property type="entry name" value="PYR_CT"/>
</dbReference>
<dbReference type="InterPro" id="IPR005930">
    <property type="entry name" value="Pyruv_COase"/>
</dbReference>
<dbReference type="SUPFAM" id="SSF56059">
    <property type="entry name" value="Glutathione synthetase ATP-binding domain-like"/>
    <property type="match status" value="1"/>
</dbReference>
<dbReference type="Proteomes" id="UP000317093">
    <property type="component" value="Chromosome"/>
</dbReference>
<feature type="domain" description="Biotin carboxylation" evidence="18">
    <location>
        <begin position="3"/>
        <end position="457"/>
    </location>
</feature>
<evidence type="ECO:0000313" key="21">
    <source>
        <dbReference type="Proteomes" id="UP000317093"/>
    </source>
</evidence>
<dbReference type="GO" id="GO:0004736">
    <property type="term" value="F:pyruvate carboxylase activity"/>
    <property type="evidence" value="ECO:0007669"/>
    <property type="project" value="UniProtKB-EC"/>
</dbReference>
<dbReference type="FunFam" id="3.20.20.70:FF:000033">
    <property type="entry name" value="Pyruvate carboxylase"/>
    <property type="match status" value="1"/>
</dbReference>
<dbReference type="PANTHER" id="PTHR43778">
    <property type="entry name" value="PYRUVATE CARBOXYLASE"/>
    <property type="match status" value="1"/>
</dbReference>
<evidence type="ECO:0000256" key="6">
    <source>
        <dbReference type="ARBA" id="ARBA00022723"/>
    </source>
</evidence>
<keyword evidence="8 11" id="KW-0067">ATP-binding</keyword>
<evidence type="ECO:0000256" key="12">
    <source>
        <dbReference type="PIRSR" id="PIRSR001594-1"/>
    </source>
</evidence>
<dbReference type="InterPro" id="IPR016185">
    <property type="entry name" value="PreATP-grasp_dom_sf"/>
</dbReference>
<dbReference type="InterPro" id="IPR001882">
    <property type="entry name" value="Biotin_BS"/>
</dbReference>
<dbReference type="PROSITE" id="PS50991">
    <property type="entry name" value="PYR_CT"/>
    <property type="match status" value="1"/>
</dbReference>
<dbReference type="Gene3D" id="3.10.600.10">
    <property type="entry name" value="pyruvate carboxylase f1077a mutant domain"/>
    <property type="match status" value="1"/>
</dbReference>
<sequence>MKTFGRLLAANRGEIAIRIFRAAHELSIRTVAVYSQEDRFALHRFKAEEAYQVGVPGEPIRSYLDIPKLIDLMIEKRIDAVHPGYGFLSENADFAAACADAGITFVGPSVEILRNLGDKMSARKIATEAGVPVLAGSNEPIRTPEEATALAEKLGYPVMLKAAHGGGGRGMRVVRKAEELAPSLESCQREAAQAFGRDEVFVEKFIQNARHIEVQLLGDQHGNLVHLFERECSIQRRHQKVAEIAPAPNLAPEKRDAICAAAIAIGKQVRYDNAGTVEFLYDEDTGKFYFIEVNPRIQVEHTVTEVVTGVDIVKRQMRIAAGVPLDDPSIGLGDPSRVKTVGFALQCRVTTEDPSNGFVPDHGRIIHYRSAGGMGIRLDVGNAFSGAIVTPFFDSMLVKVTAWGHHFPTAANRMERALQEFRIRGVKTNIPFLLNLVTHQNFIDGKFTTQFLDKTPELFQFSHRRDRATKLLSYLADVTVNGHPLVKSRPAGIHVGPAPVPVVERSTPIPDGTKQILDREGPSGLAKWITEQKKLLLTDTTMRDAHQSLFATRMRTYDMMQIADVYARRHSDLFSLEMWGGATFDTAMRFLCESPWKRLTQLRERIPNILFQMLLRASNAVGYTTYPDNVVREFIKEAASAGIDIFRVFDSLNWIENMTVAMEDVLATGKVCEAAICYTGDILDPKRTKYTLKYYVELAKELEKRGAHILAIKDMSGLCKPVAAGKLVKALKEEIGIPVHFHTHDTAGVQGAAILEASEVGLDIADAAWAPLSGLTSQPNINSVVEMLRFTDRDTGIEPASLNGTSDYWQKVRQYYKPFETNMKASTADVYQYEIPGGQYTNLLQQASSLGLGDRFHEVCETYARVNEMFGDIVKVTPSSKVVGDLAIFMVTNGYTAEEILDPDKEIAFPESVVGMLEGKLGQPPGGWPKAFQQKVLRGKEPITGRPGATLPDADFDAKAKELEAKIGREPTQREILSSLLYPQVFSDYVDFQLQYSDPSVLPTSHFFDGLIQGEEVGVELEPGKTLIVKLTAVSEPNHEGLRTVFFELNGQPREVSIVDRDLGVEVKTREKAEPDNPDHVASPMPGIVSTVAVAVGDEVKKGQKLGTIEAMKMETTLYAERDGTIARVTVRPADQLQGGDLMFVFE</sequence>
<feature type="binding site" evidence="14">
    <location>
        <position position="744"/>
    </location>
    <ligand>
        <name>Mn(2+)</name>
        <dbReference type="ChEBI" id="CHEBI:29035"/>
    </ligand>
</feature>
<dbReference type="SUPFAM" id="SSF52440">
    <property type="entry name" value="PreATP-grasp domain"/>
    <property type="match status" value="1"/>
</dbReference>
<feature type="binding site" evidence="13">
    <location>
        <position position="119"/>
    </location>
    <ligand>
        <name>ATP</name>
        <dbReference type="ChEBI" id="CHEBI:30616"/>
    </ligand>
</feature>
<evidence type="ECO:0000256" key="8">
    <source>
        <dbReference type="ARBA" id="ARBA00022840"/>
    </source>
</evidence>
<dbReference type="InterPro" id="IPR055268">
    <property type="entry name" value="PCB-like"/>
</dbReference>
<dbReference type="NCBIfam" id="NF006761">
    <property type="entry name" value="PRK09282.1"/>
    <property type="match status" value="1"/>
</dbReference>
<dbReference type="FunFam" id="2.40.50.100:FF:000003">
    <property type="entry name" value="Acetyl-CoA carboxylase biotin carboxyl carrier protein"/>
    <property type="match status" value="1"/>
</dbReference>
<evidence type="ECO:0000256" key="10">
    <source>
        <dbReference type="ARBA" id="ARBA00023268"/>
    </source>
</evidence>
<dbReference type="InterPro" id="IPR013785">
    <property type="entry name" value="Aldolase_TIM"/>
</dbReference>
<feature type="binding site" evidence="13">
    <location>
        <position position="238"/>
    </location>
    <ligand>
        <name>ATP</name>
        <dbReference type="ChEBI" id="CHEBI:30616"/>
    </ligand>
</feature>
<dbReference type="InterPro" id="IPR011054">
    <property type="entry name" value="Rudment_hybrid_motif"/>
</dbReference>
<dbReference type="PROSITE" id="PS50975">
    <property type="entry name" value="ATP_GRASP"/>
    <property type="match status" value="1"/>
</dbReference>
<dbReference type="CDD" id="cd06850">
    <property type="entry name" value="biotinyl_domain"/>
    <property type="match status" value="1"/>
</dbReference>
<dbReference type="SUPFAM" id="SSF51246">
    <property type="entry name" value="Rudiment single hybrid motif"/>
    <property type="match status" value="1"/>
</dbReference>
<dbReference type="Gene3D" id="3.30.470.20">
    <property type="entry name" value="ATP-grasp fold, B domain"/>
    <property type="match status" value="1"/>
</dbReference>
<evidence type="ECO:0000256" key="1">
    <source>
        <dbReference type="ARBA" id="ARBA00001953"/>
    </source>
</evidence>
<name>A0A518B6N3_9BACT</name>
<feature type="binding site" evidence="13">
    <location>
        <position position="203"/>
    </location>
    <ligand>
        <name>ATP</name>
        <dbReference type="ChEBI" id="CHEBI:30616"/>
    </ligand>
</feature>
<keyword evidence="9 11" id="KW-0092">Biotin</keyword>
<dbReference type="EC" id="6.4.1.1" evidence="3 11"/>
<dbReference type="OrthoDB" id="9807469at2"/>
<comment type="catalytic activity">
    <reaction evidence="11">
        <text>hydrogencarbonate + pyruvate + ATP = oxaloacetate + ADP + phosphate + H(+)</text>
        <dbReference type="Rhea" id="RHEA:20844"/>
        <dbReference type="ChEBI" id="CHEBI:15361"/>
        <dbReference type="ChEBI" id="CHEBI:15378"/>
        <dbReference type="ChEBI" id="CHEBI:16452"/>
        <dbReference type="ChEBI" id="CHEBI:17544"/>
        <dbReference type="ChEBI" id="CHEBI:30616"/>
        <dbReference type="ChEBI" id="CHEBI:43474"/>
        <dbReference type="ChEBI" id="CHEBI:456216"/>
        <dbReference type="EC" id="6.4.1.1"/>
    </reaction>
</comment>
<protein>
    <recommendedName>
        <fullName evidence="3 11">Pyruvate carboxylase</fullName>
        <ecNumber evidence="3 11">6.4.1.1</ecNumber>
    </recommendedName>
</protein>
<dbReference type="GO" id="GO:0005737">
    <property type="term" value="C:cytoplasm"/>
    <property type="evidence" value="ECO:0007669"/>
    <property type="project" value="TreeGrafter"/>
</dbReference>
<dbReference type="InterPro" id="IPR000089">
    <property type="entry name" value="Biotin_lipoyl"/>
</dbReference>
<dbReference type="PROSITE" id="PS00867">
    <property type="entry name" value="CPSASE_2"/>
    <property type="match status" value="1"/>
</dbReference>
<feature type="binding site" evidence="13">
    <location>
        <position position="877"/>
    </location>
    <ligand>
        <name>substrate</name>
    </ligand>
</feature>
<dbReference type="PIRSF" id="PIRSF001594">
    <property type="entry name" value="Pyruv_carbox"/>
    <property type="match status" value="1"/>
</dbReference>
<dbReference type="PROSITE" id="PS50968">
    <property type="entry name" value="BIOTINYL_LIPOYL"/>
    <property type="match status" value="1"/>
</dbReference>
<dbReference type="AlphaFoldDB" id="A0A518B6N3"/>
<dbReference type="Pfam" id="PF00682">
    <property type="entry name" value="HMGL-like"/>
    <property type="match status" value="1"/>
</dbReference>
<dbReference type="PROSITE" id="PS50979">
    <property type="entry name" value="BC"/>
    <property type="match status" value="1"/>
</dbReference>
<dbReference type="PANTHER" id="PTHR43778:SF2">
    <property type="entry name" value="PYRUVATE CARBOXYLASE, MITOCHONDRIAL"/>
    <property type="match status" value="1"/>
</dbReference>
<evidence type="ECO:0000256" key="2">
    <source>
        <dbReference type="ARBA" id="ARBA00004742"/>
    </source>
</evidence>
<dbReference type="NCBIfam" id="NF009554">
    <property type="entry name" value="PRK12999.1"/>
    <property type="match status" value="1"/>
</dbReference>
<feature type="domain" description="Lipoyl-binding" evidence="16">
    <location>
        <begin position="1072"/>
        <end position="1147"/>
    </location>
</feature>
<dbReference type="GO" id="GO:0046872">
    <property type="term" value="F:metal ion binding"/>
    <property type="evidence" value="ECO:0007669"/>
    <property type="project" value="UniProtKB-KW"/>
</dbReference>
<dbReference type="Pfam" id="PF02436">
    <property type="entry name" value="PYC_OADA"/>
    <property type="match status" value="1"/>
</dbReference>
<dbReference type="FunFam" id="3.30.1490.20:FF:000018">
    <property type="entry name" value="Biotin carboxylase"/>
    <property type="match status" value="1"/>
</dbReference>
<dbReference type="InterPro" id="IPR005479">
    <property type="entry name" value="CPAse_ATP-bd"/>
</dbReference>
<evidence type="ECO:0000259" key="18">
    <source>
        <dbReference type="PROSITE" id="PS50979"/>
    </source>
</evidence>
<evidence type="ECO:0000256" key="7">
    <source>
        <dbReference type="ARBA" id="ARBA00022741"/>
    </source>
</evidence>
<dbReference type="EMBL" id="CP036279">
    <property type="protein sequence ID" value="QDU62637.1"/>
    <property type="molecule type" value="Genomic_DNA"/>
</dbReference>
<evidence type="ECO:0000259" key="16">
    <source>
        <dbReference type="PROSITE" id="PS50968"/>
    </source>
</evidence>
<evidence type="ECO:0000256" key="14">
    <source>
        <dbReference type="PIRSR" id="PIRSR001594-3"/>
    </source>
</evidence>
<dbReference type="SUPFAM" id="SSF89000">
    <property type="entry name" value="post-HMGL domain-like"/>
    <property type="match status" value="1"/>
</dbReference>
<dbReference type="Gene3D" id="3.20.20.70">
    <property type="entry name" value="Aldolase class I"/>
    <property type="match status" value="1"/>
</dbReference>
<dbReference type="Gene3D" id="2.40.50.100">
    <property type="match status" value="1"/>
</dbReference>
<feature type="binding site" evidence="14">
    <location>
        <position position="544"/>
    </location>
    <ligand>
        <name>Mn(2+)</name>
        <dbReference type="ChEBI" id="CHEBI:29035"/>
    </ligand>
</feature>
<evidence type="ECO:0000259" key="19">
    <source>
        <dbReference type="PROSITE" id="PS50991"/>
    </source>
</evidence>
<feature type="domain" description="ATP-grasp" evidence="17">
    <location>
        <begin position="123"/>
        <end position="321"/>
    </location>
</feature>
<comment type="pathway">
    <text evidence="2">Carbohydrate biosynthesis; gluconeogenesis.</text>
</comment>
<dbReference type="PROSITE" id="PS00188">
    <property type="entry name" value="BIOTIN"/>
    <property type="match status" value="1"/>
</dbReference>
<evidence type="ECO:0000256" key="3">
    <source>
        <dbReference type="ARBA" id="ARBA00013057"/>
    </source>
</evidence>
<feature type="modified residue" description="N6-carboxylysine" evidence="15">
    <location>
        <position position="713"/>
    </location>
</feature>
<dbReference type="GO" id="GO:0005524">
    <property type="term" value="F:ATP binding"/>
    <property type="evidence" value="ECO:0007669"/>
    <property type="project" value="UniProtKB-UniRule"/>
</dbReference>
<keyword evidence="7 11" id="KW-0547">Nucleotide-binding</keyword>
<evidence type="ECO:0000256" key="13">
    <source>
        <dbReference type="PIRSR" id="PIRSR001594-2"/>
    </source>
</evidence>
<dbReference type="InterPro" id="IPR011764">
    <property type="entry name" value="Biotin_carboxylation_dom"/>
</dbReference>